<organism evidence="1 2">
    <name type="scientific">Roseobacter fucihabitans</name>
    <dbReference type="NCBI Taxonomy" id="1537242"/>
    <lineage>
        <taxon>Bacteria</taxon>
        <taxon>Pseudomonadati</taxon>
        <taxon>Pseudomonadota</taxon>
        <taxon>Alphaproteobacteria</taxon>
        <taxon>Rhodobacterales</taxon>
        <taxon>Roseobacteraceae</taxon>
        <taxon>Roseobacter</taxon>
    </lineage>
</organism>
<keyword evidence="2" id="KW-1185">Reference proteome</keyword>
<dbReference type="InterPro" id="IPR043129">
    <property type="entry name" value="ATPase_NBD"/>
</dbReference>
<dbReference type="Pfam" id="PF00480">
    <property type="entry name" value="ROK"/>
    <property type="match status" value="1"/>
</dbReference>
<evidence type="ECO:0000313" key="1">
    <source>
        <dbReference type="EMBL" id="WVX48360.1"/>
    </source>
</evidence>
<gene>
    <name evidence="1" type="primary">nanK_1</name>
    <name evidence="1" type="ORF">ROLI_014400</name>
</gene>
<keyword evidence="1" id="KW-0418">Kinase</keyword>
<reference evidence="2" key="2">
    <citation type="submission" date="2024-01" db="EMBL/GenBank/DDBJ databases">
        <title>Roseobacter fucihabitans sp. nov., isolated from the brown alga Fucus spiralis.</title>
        <authorList>
            <person name="Hahnke S."/>
            <person name="Berger M."/>
            <person name="Schlingloff A."/>
            <person name="Athale I."/>
            <person name="Neumann-Schaal M."/>
            <person name="Adenaya A."/>
            <person name="Poehlein A."/>
            <person name="Daniel R."/>
            <person name="Pertersen J."/>
            <person name="Brinkhoff T."/>
        </authorList>
    </citation>
    <scope>NUCLEOTIDE SEQUENCE [LARGE SCALE GENOMIC DNA]</scope>
    <source>
        <strain evidence="2">B14</strain>
    </source>
</reference>
<dbReference type="Gene3D" id="3.30.420.40">
    <property type="match status" value="2"/>
</dbReference>
<dbReference type="SUPFAM" id="SSF46785">
    <property type="entry name" value="Winged helix' DNA-binding domain"/>
    <property type="match status" value="1"/>
</dbReference>
<dbReference type="PANTHER" id="PTHR18964:SF173">
    <property type="entry name" value="GLUCOKINASE"/>
    <property type="match status" value="1"/>
</dbReference>
<accession>A0ABZ2BSE2</accession>
<reference evidence="1 2" key="1">
    <citation type="submission" date="2015-07" db="EMBL/GenBank/DDBJ databases">
        <authorList>
            <person name="Voget S."/>
            <person name="Dogs M."/>
            <person name="Brinkhoff T.H."/>
            <person name="Daniel R."/>
        </authorList>
    </citation>
    <scope>NUCLEOTIDE SEQUENCE [LARGE SCALE GENOMIC DNA]</scope>
    <source>
        <strain evidence="1 2">B14</strain>
    </source>
</reference>
<keyword evidence="1" id="KW-0808">Transferase</keyword>
<dbReference type="InterPro" id="IPR036390">
    <property type="entry name" value="WH_DNA-bd_sf"/>
</dbReference>
<proteinExistence type="predicted"/>
<dbReference type="InterPro" id="IPR036388">
    <property type="entry name" value="WH-like_DNA-bd_sf"/>
</dbReference>
<dbReference type="Pfam" id="PF13412">
    <property type="entry name" value="HTH_24"/>
    <property type="match status" value="1"/>
</dbReference>
<dbReference type="PANTHER" id="PTHR18964">
    <property type="entry name" value="ROK (REPRESSOR, ORF, KINASE) FAMILY"/>
    <property type="match status" value="1"/>
</dbReference>
<dbReference type="GO" id="GO:0009384">
    <property type="term" value="F:N-acylmannosamine kinase activity"/>
    <property type="evidence" value="ECO:0007669"/>
    <property type="project" value="UniProtKB-EC"/>
</dbReference>
<dbReference type="EC" id="2.7.1.60" evidence="1"/>
<dbReference type="EMBL" id="CP143423">
    <property type="protein sequence ID" value="WVX48360.1"/>
    <property type="molecule type" value="Genomic_DNA"/>
</dbReference>
<dbReference type="InterPro" id="IPR000600">
    <property type="entry name" value="ROK"/>
</dbReference>
<dbReference type="Proteomes" id="UP001318682">
    <property type="component" value="Chromosome"/>
</dbReference>
<dbReference type="Gene3D" id="1.10.10.10">
    <property type="entry name" value="Winged helix-like DNA-binding domain superfamily/Winged helix DNA-binding domain"/>
    <property type="match status" value="1"/>
</dbReference>
<evidence type="ECO:0000313" key="2">
    <source>
        <dbReference type="Proteomes" id="UP001318682"/>
    </source>
</evidence>
<name>A0ABZ2BSE2_9RHOB</name>
<sequence>MVINSHSSATPASLRKTHRGMILSRVQSEPGISRAELARMCGFSEMAATRIVRELLAAGIIQESRVSDQDKAKKKHVGRPKTGLHIVKDGLFAVGITVSAYHSDVSICDADGKLHASSSPENVAFDTVADAARAYASALRDLIETSGIDVSRIVGVGVALSGRTLPDRAEIVTSDYFGWANDGGQFCREIQKIINLPVEIENISNALAIAEMRFGGARDVSDFALIHAATFVGAGVVSDNRLVRGAAGVSGLLGHFRAEDRPLTCVCGRNDCLNLSATGFGLLSRLGKLDHRAFDTSKLSFYATALLNALDDPKAADLVSEAGQNLAPALDSVAKLLGPKKIILSGYLGAHDCYFNAVRQALTDHFDYGPHGSFEIVQGTIPSVEAAALLALHAFCYSDQLDYDRFALSSDRNKGAQHG</sequence>
<dbReference type="SUPFAM" id="SSF53067">
    <property type="entry name" value="Actin-like ATPase domain"/>
    <property type="match status" value="1"/>
</dbReference>
<protein>
    <submittedName>
        <fullName evidence="1">N-acetylmannosamine kinase</fullName>
        <ecNumber evidence="1">2.7.1.60</ecNumber>
    </submittedName>
</protein>